<evidence type="ECO:0000256" key="1">
    <source>
        <dbReference type="PROSITE-ProRule" id="PRU00047"/>
    </source>
</evidence>
<gene>
    <name evidence="4" type="ORF">MCOR_32963</name>
</gene>
<dbReference type="AlphaFoldDB" id="A0A6J8CQ13"/>
<evidence type="ECO:0000256" key="2">
    <source>
        <dbReference type="SAM" id="MobiDB-lite"/>
    </source>
</evidence>
<dbReference type="EMBL" id="CACVKT020005960">
    <property type="protein sequence ID" value="CAC5398598.1"/>
    <property type="molecule type" value="Genomic_DNA"/>
</dbReference>
<feature type="region of interest" description="Disordered" evidence="2">
    <location>
        <begin position="66"/>
        <end position="106"/>
    </location>
</feature>
<dbReference type="InterPro" id="IPR036875">
    <property type="entry name" value="Znf_CCHC_sf"/>
</dbReference>
<dbReference type="Gene3D" id="4.10.60.10">
    <property type="entry name" value="Zinc finger, CCHC-type"/>
    <property type="match status" value="1"/>
</dbReference>
<evidence type="ECO:0000259" key="3">
    <source>
        <dbReference type="PROSITE" id="PS50158"/>
    </source>
</evidence>
<keyword evidence="5" id="KW-1185">Reference proteome</keyword>
<reference evidence="4 5" key="1">
    <citation type="submission" date="2020-06" db="EMBL/GenBank/DDBJ databases">
        <authorList>
            <person name="Li R."/>
            <person name="Bekaert M."/>
        </authorList>
    </citation>
    <scope>NUCLEOTIDE SEQUENCE [LARGE SCALE GENOMIC DNA]</scope>
    <source>
        <strain evidence="5">wild</strain>
    </source>
</reference>
<dbReference type="OrthoDB" id="6094981at2759"/>
<feature type="region of interest" description="Disordered" evidence="2">
    <location>
        <begin position="1"/>
        <end position="37"/>
    </location>
</feature>
<feature type="compositionally biased region" description="Basic and acidic residues" evidence="2">
    <location>
        <begin position="84"/>
        <end position="105"/>
    </location>
</feature>
<feature type="compositionally biased region" description="Basic and acidic residues" evidence="2">
    <location>
        <begin position="194"/>
        <end position="203"/>
    </location>
</feature>
<name>A0A6J8CQ13_MYTCO</name>
<keyword evidence="1" id="KW-0863">Zinc-finger</keyword>
<evidence type="ECO:0000313" key="4">
    <source>
        <dbReference type="EMBL" id="CAC5398598.1"/>
    </source>
</evidence>
<dbReference type="SUPFAM" id="SSF57756">
    <property type="entry name" value="Retrovirus zinc finger-like domains"/>
    <property type="match status" value="1"/>
</dbReference>
<feature type="region of interest" description="Disordered" evidence="2">
    <location>
        <begin position="168"/>
        <end position="209"/>
    </location>
</feature>
<feature type="compositionally biased region" description="Basic and acidic residues" evidence="2">
    <location>
        <begin position="18"/>
        <end position="30"/>
    </location>
</feature>
<dbReference type="Proteomes" id="UP000507470">
    <property type="component" value="Unassembled WGS sequence"/>
</dbReference>
<dbReference type="PROSITE" id="PS50158">
    <property type="entry name" value="ZF_CCHC"/>
    <property type="match status" value="1"/>
</dbReference>
<sequence length="255" mass="29438">MLNSDDEVQHDSPASHQSGDHFAARPKEPTVTESEFSPADALSLFSQKLESALVKHKQSIIAEIEEKATFNRPSRPSHTPSPKFKFEGNGRRHEFNSSRHEEERGAYGSVKKLLESQKELLQRNKIIRIADKYGWDVVEEYKDDPLTDNTDDATKLIQAEYRAKIKRREKARKSNIDSPYQKSTPVNELFRGPDLARTEEPPRYKYQPPKQVYTHSEYFEGKKETKCYYCNGEGHFAYNCSRKVKLPTSTRHQSA</sequence>
<evidence type="ECO:0000313" key="5">
    <source>
        <dbReference type="Proteomes" id="UP000507470"/>
    </source>
</evidence>
<protein>
    <recommendedName>
        <fullName evidence="3">CCHC-type domain-containing protein</fullName>
    </recommendedName>
</protein>
<keyword evidence="1" id="KW-0862">Zinc</keyword>
<dbReference type="InterPro" id="IPR001878">
    <property type="entry name" value="Znf_CCHC"/>
</dbReference>
<proteinExistence type="predicted"/>
<keyword evidence="1" id="KW-0479">Metal-binding</keyword>
<feature type="compositionally biased region" description="Polar residues" evidence="2">
    <location>
        <begin position="176"/>
        <end position="186"/>
    </location>
</feature>
<dbReference type="GO" id="GO:0008270">
    <property type="term" value="F:zinc ion binding"/>
    <property type="evidence" value="ECO:0007669"/>
    <property type="project" value="UniProtKB-KW"/>
</dbReference>
<organism evidence="4 5">
    <name type="scientific">Mytilus coruscus</name>
    <name type="common">Sea mussel</name>
    <dbReference type="NCBI Taxonomy" id="42192"/>
    <lineage>
        <taxon>Eukaryota</taxon>
        <taxon>Metazoa</taxon>
        <taxon>Spiralia</taxon>
        <taxon>Lophotrochozoa</taxon>
        <taxon>Mollusca</taxon>
        <taxon>Bivalvia</taxon>
        <taxon>Autobranchia</taxon>
        <taxon>Pteriomorphia</taxon>
        <taxon>Mytilida</taxon>
        <taxon>Mytiloidea</taxon>
        <taxon>Mytilidae</taxon>
        <taxon>Mytilinae</taxon>
        <taxon>Mytilus</taxon>
    </lineage>
</organism>
<accession>A0A6J8CQ13</accession>
<feature type="domain" description="CCHC-type" evidence="3">
    <location>
        <begin position="226"/>
        <end position="240"/>
    </location>
</feature>
<dbReference type="GO" id="GO:0003676">
    <property type="term" value="F:nucleic acid binding"/>
    <property type="evidence" value="ECO:0007669"/>
    <property type="project" value="InterPro"/>
</dbReference>
<feature type="compositionally biased region" description="Polar residues" evidence="2">
    <location>
        <begin position="71"/>
        <end position="80"/>
    </location>
</feature>